<dbReference type="EMBL" id="MWQN01000001">
    <property type="protein sequence ID" value="OPC80537.1"/>
    <property type="molecule type" value="Genomic_DNA"/>
</dbReference>
<feature type="transmembrane region" description="Helical" evidence="7">
    <location>
        <begin position="177"/>
        <end position="199"/>
    </location>
</feature>
<organism evidence="9 10">
    <name type="scientific">Embleya scabrispora</name>
    <dbReference type="NCBI Taxonomy" id="159449"/>
    <lineage>
        <taxon>Bacteria</taxon>
        <taxon>Bacillati</taxon>
        <taxon>Actinomycetota</taxon>
        <taxon>Actinomycetes</taxon>
        <taxon>Kitasatosporales</taxon>
        <taxon>Streptomycetaceae</taxon>
        <taxon>Embleya</taxon>
    </lineage>
</organism>
<accession>A0A1T3NUH3</accession>
<evidence type="ECO:0000256" key="3">
    <source>
        <dbReference type="ARBA" id="ARBA00022475"/>
    </source>
</evidence>
<feature type="domain" description="ABC transmembrane type-1" evidence="8">
    <location>
        <begin position="96"/>
        <end position="307"/>
    </location>
</feature>
<sequence length="327" mass="33970">MTNYLARRVLGVVVVMFAVLTGLFLLLHASPVSPVNQLAPQVAADPVARAAVEHRMGLDRPLVTQYLDYVGDALRGDLGTSLYDGTSVADQIGRALPVSLELGLIASVFAVIPAVVLGAWSVLRRGGAVDHGTRVLTVLAMSLPGYWLAVVALVVVGDSHPDLLPNAGGFVTFGEDPAANLRVLVLPAIVLGLATFAMLTRSLRGGLADAMASDHAMFARAMGGSRLLTLRRVALRGALVPTLTVAGVLIGGLLSGTVLIENVFQIPGIGQLMVTAFQRQDYPLALGACVATSAIFLLLNLGVDLLYPLVDPRTAAGVTGDLAGRTA</sequence>
<dbReference type="PANTHER" id="PTHR43163">
    <property type="entry name" value="DIPEPTIDE TRANSPORT SYSTEM PERMEASE PROTEIN DPPB-RELATED"/>
    <property type="match status" value="1"/>
</dbReference>
<feature type="transmembrane region" description="Helical" evidence="7">
    <location>
        <begin position="102"/>
        <end position="123"/>
    </location>
</feature>
<dbReference type="GO" id="GO:0005886">
    <property type="term" value="C:plasma membrane"/>
    <property type="evidence" value="ECO:0007669"/>
    <property type="project" value="UniProtKB-SubCell"/>
</dbReference>
<dbReference type="PANTHER" id="PTHR43163:SF6">
    <property type="entry name" value="DIPEPTIDE TRANSPORT SYSTEM PERMEASE PROTEIN DPPB-RELATED"/>
    <property type="match status" value="1"/>
</dbReference>
<dbReference type="SUPFAM" id="SSF161098">
    <property type="entry name" value="MetI-like"/>
    <property type="match status" value="1"/>
</dbReference>
<dbReference type="OrthoDB" id="9778910at2"/>
<dbReference type="AlphaFoldDB" id="A0A1T3NUH3"/>
<feature type="transmembrane region" description="Helical" evidence="7">
    <location>
        <begin position="135"/>
        <end position="157"/>
    </location>
</feature>
<proteinExistence type="inferred from homology"/>
<evidence type="ECO:0000259" key="8">
    <source>
        <dbReference type="PROSITE" id="PS50928"/>
    </source>
</evidence>
<reference evidence="9 10" key="1">
    <citation type="submission" date="2017-03" db="EMBL/GenBank/DDBJ databases">
        <title>Draft genome sequence of Streptomyces scabrisporus NF3, endophyte isolated from Amphipterygium adstringens.</title>
        <authorList>
            <person name="Vazquez M."/>
            <person name="Ceapa C.D."/>
            <person name="Rodriguez Luna D."/>
            <person name="Sanchez Esquivel S."/>
        </authorList>
    </citation>
    <scope>NUCLEOTIDE SEQUENCE [LARGE SCALE GENOMIC DNA]</scope>
    <source>
        <strain evidence="9 10">NF3</strain>
    </source>
</reference>
<dbReference type="PROSITE" id="PS50928">
    <property type="entry name" value="ABC_TM1"/>
    <property type="match status" value="1"/>
</dbReference>
<dbReference type="GO" id="GO:0055085">
    <property type="term" value="P:transmembrane transport"/>
    <property type="evidence" value="ECO:0007669"/>
    <property type="project" value="InterPro"/>
</dbReference>
<dbReference type="Gene3D" id="1.10.3720.10">
    <property type="entry name" value="MetI-like"/>
    <property type="match status" value="1"/>
</dbReference>
<dbReference type="CDD" id="cd06261">
    <property type="entry name" value="TM_PBP2"/>
    <property type="match status" value="1"/>
</dbReference>
<feature type="transmembrane region" description="Helical" evidence="7">
    <location>
        <begin position="9"/>
        <end position="29"/>
    </location>
</feature>
<evidence type="ECO:0000256" key="7">
    <source>
        <dbReference type="RuleBase" id="RU363032"/>
    </source>
</evidence>
<dbReference type="InterPro" id="IPR000515">
    <property type="entry name" value="MetI-like"/>
</dbReference>
<name>A0A1T3NUH3_9ACTN</name>
<dbReference type="RefSeq" id="WP_078974797.1">
    <property type="nucleotide sequence ID" value="NZ_MWQN01000001.1"/>
</dbReference>
<comment type="similarity">
    <text evidence="7">Belongs to the binding-protein-dependent transport system permease family.</text>
</comment>
<dbReference type="Proteomes" id="UP000190037">
    <property type="component" value="Unassembled WGS sequence"/>
</dbReference>
<keyword evidence="5 7" id="KW-1133">Transmembrane helix</keyword>
<protein>
    <recommendedName>
        <fullName evidence="8">ABC transmembrane type-1 domain-containing protein</fullName>
    </recommendedName>
</protein>
<dbReference type="Pfam" id="PF19300">
    <property type="entry name" value="BPD_transp_1_N"/>
    <property type="match status" value="1"/>
</dbReference>
<evidence type="ECO:0000256" key="6">
    <source>
        <dbReference type="ARBA" id="ARBA00023136"/>
    </source>
</evidence>
<evidence type="ECO:0000313" key="9">
    <source>
        <dbReference type="EMBL" id="OPC80537.1"/>
    </source>
</evidence>
<evidence type="ECO:0000256" key="2">
    <source>
        <dbReference type="ARBA" id="ARBA00022448"/>
    </source>
</evidence>
<keyword evidence="10" id="KW-1185">Reference proteome</keyword>
<dbReference type="InterPro" id="IPR035906">
    <property type="entry name" value="MetI-like_sf"/>
</dbReference>
<evidence type="ECO:0000256" key="1">
    <source>
        <dbReference type="ARBA" id="ARBA00004651"/>
    </source>
</evidence>
<dbReference type="STRING" id="159449.B4N89_05840"/>
<evidence type="ECO:0000256" key="4">
    <source>
        <dbReference type="ARBA" id="ARBA00022692"/>
    </source>
</evidence>
<dbReference type="Pfam" id="PF00528">
    <property type="entry name" value="BPD_transp_1"/>
    <property type="match status" value="1"/>
</dbReference>
<evidence type="ECO:0000256" key="5">
    <source>
        <dbReference type="ARBA" id="ARBA00022989"/>
    </source>
</evidence>
<keyword evidence="4 7" id="KW-0812">Transmembrane</keyword>
<evidence type="ECO:0000313" key="10">
    <source>
        <dbReference type="Proteomes" id="UP000190037"/>
    </source>
</evidence>
<keyword evidence="2 7" id="KW-0813">Transport</keyword>
<feature type="transmembrane region" description="Helical" evidence="7">
    <location>
        <begin position="233"/>
        <end position="254"/>
    </location>
</feature>
<dbReference type="InterPro" id="IPR045621">
    <property type="entry name" value="BPD_transp_1_N"/>
</dbReference>
<dbReference type="eggNOG" id="COG0601">
    <property type="taxonomic scope" value="Bacteria"/>
</dbReference>
<keyword evidence="3" id="KW-1003">Cell membrane</keyword>
<feature type="transmembrane region" description="Helical" evidence="7">
    <location>
        <begin position="282"/>
        <end position="303"/>
    </location>
</feature>
<gene>
    <name evidence="9" type="ORF">B4N89_05840</name>
</gene>
<keyword evidence="6 7" id="KW-0472">Membrane</keyword>
<comment type="caution">
    <text evidence="9">The sequence shown here is derived from an EMBL/GenBank/DDBJ whole genome shotgun (WGS) entry which is preliminary data.</text>
</comment>
<comment type="subcellular location">
    <subcellularLocation>
        <location evidence="1 7">Cell membrane</location>
        <topology evidence="1 7">Multi-pass membrane protein</topology>
    </subcellularLocation>
</comment>